<proteinExistence type="predicted"/>
<accession>A0A918PFU4</accession>
<feature type="transmembrane region" description="Helical" evidence="1">
    <location>
        <begin position="150"/>
        <end position="169"/>
    </location>
</feature>
<dbReference type="EMBL" id="BMZA01000007">
    <property type="protein sequence ID" value="GGZ06221.1"/>
    <property type="molecule type" value="Genomic_DNA"/>
</dbReference>
<reference evidence="3" key="1">
    <citation type="journal article" date="2014" name="Int. J. Syst. Evol. Microbiol.">
        <title>Complete genome sequence of Corynebacterium casei LMG S-19264T (=DSM 44701T), isolated from a smear-ripened cheese.</title>
        <authorList>
            <consortium name="US DOE Joint Genome Institute (JGI-PGF)"/>
            <person name="Walter F."/>
            <person name="Albersmeier A."/>
            <person name="Kalinowski J."/>
            <person name="Ruckert C."/>
        </authorList>
    </citation>
    <scope>NUCLEOTIDE SEQUENCE</scope>
    <source>
        <strain evidence="3">KCTC 32255</strain>
    </source>
</reference>
<dbReference type="GO" id="GO:0000271">
    <property type="term" value="P:polysaccharide biosynthetic process"/>
    <property type="evidence" value="ECO:0007669"/>
    <property type="project" value="TreeGrafter"/>
</dbReference>
<feature type="transmembrane region" description="Helical" evidence="1">
    <location>
        <begin position="313"/>
        <end position="333"/>
    </location>
</feature>
<dbReference type="GO" id="GO:0016020">
    <property type="term" value="C:membrane"/>
    <property type="evidence" value="ECO:0007669"/>
    <property type="project" value="TreeGrafter"/>
</dbReference>
<keyword evidence="1" id="KW-0472">Membrane</keyword>
<dbReference type="PANTHER" id="PTHR23028:SF131">
    <property type="entry name" value="BLR2367 PROTEIN"/>
    <property type="match status" value="1"/>
</dbReference>
<reference evidence="3" key="2">
    <citation type="submission" date="2020-09" db="EMBL/GenBank/DDBJ databases">
        <authorList>
            <person name="Sun Q."/>
            <person name="Kim S."/>
        </authorList>
    </citation>
    <scope>NUCLEOTIDE SEQUENCE</scope>
    <source>
        <strain evidence="3">KCTC 32255</strain>
    </source>
</reference>
<keyword evidence="1" id="KW-0812">Transmembrane</keyword>
<keyword evidence="1" id="KW-1133">Transmembrane helix</keyword>
<sequence length="356" mass="38404">MSGAFSRLGDNPAQPVRLHRLDGLRGLAACGVAFLYHPQSLFAPAAMVALPQPFAWFRDWGWTMVDLFFLISGYIFAHVYLAAGALEKGHLREFAVARLARLYPLHLLTLCLCALLFAADPANTPLAFVANLAMLQGFYPPEAQAFNGPSWSISVECVCYLLFAMAAVGGLRRVRLVAGLAIAGALVHFILQGRAGGPWTSDDLSRGLLGFFLGQAMWLARGRLARIPVPVLAALMIGGLMIDMGQRSSLLPLCLIAWPAALLLALRSRFAGSAPMRWLGDRSYAIYLLHMPVLKLIEMNVGKVSGGPGTAALWTAGFAALVLVLADLSFRLVEVPARRAIRAVWAARRDRAVAAA</sequence>
<name>A0A918PFU4_9SPHN</name>
<feature type="transmembrane region" description="Helical" evidence="1">
    <location>
        <begin position="176"/>
        <end position="192"/>
    </location>
</feature>
<dbReference type="Pfam" id="PF01757">
    <property type="entry name" value="Acyl_transf_3"/>
    <property type="match status" value="1"/>
</dbReference>
<organism evidence="3 4">
    <name type="scientific">Novosphingobium colocasiae</name>
    <dbReference type="NCBI Taxonomy" id="1256513"/>
    <lineage>
        <taxon>Bacteria</taxon>
        <taxon>Pseudomonadati</taxon>
        <taxon>Pseudomonadota</taxon>
        <taxon>Alphaproteobacteria</taxon>
        <taxon>Sphingomonadales</taxon>
        <taxon>Sphingomonadaceae</taxon>
        <taxon>Novosphingobium</taxon>
    </lineage>
</organism>
<evidence type="ECO:0000313" key="3">
    <source>
        <dbReference type="EMBL" id="GGZ06221.1"/>
    </source>
</evidence>
<protein>
    <submittedName>
        <fullName evidence="3">Acyltransferase</fullName>
    </submittedName>
</protein>
<dbReference type="GO" id="GO:0016747">
    <property type="term" value="F:acyltransferase activity, transferring groups other than amino-acyl groups"/>
    <property type="evidence" value="ECO:0007669"/>
    <property type="project" value="InterPro"/>
</dbReference>
<feature type="transmembrane region" description="Helical" evidence="1">
    <location>
        <begin position="250"/>
        <end position="272"/>
    </location>
</feature>
<dbReference type="AlphaFoldDB" id="A0A918PFU4"/>
<keyword evidence="3" id="KW-0808">Transferase</keyword>
<feature type="transmembrane region" description="Helical" evidence="1">
    <location>
        <begin position="27"/>
        <end position="47"/>
    </location>
</feature>
<dbReference type="RefSeq" id="WP_189621199.1">
    <property type="nucleotide sequence ID" value="NZ_BMZA01000007.1"/>
</dbReference>
<dbReference type="InterPro" id="IPR002656">
    <property type="entry name" value="Acyl_transf_3_dom"/>
</dbReference>
<comment type="caution">
    <text evidence="3">The sequence shown here is derived from an EMBL/GenBank/DDBJ whole genome shotgun (WGS) entry which is preliminary data.</text>
</comment>
<feature type="transmembrane region" description="Helical" evidence="1">
    <location>
        <begin position="107"/>
        <end position="130"/>
    </location>
</feature>
<gene>
    <name evidence="3" type="ORF">GCM10011614_21420</name>
</gene>
<keyword evidence="4" id="KW-1185">Reference proteome</keyword>
<dbReference type="PANTHER" id="PTHR23028">
    <property type="entry name" value="ACETYLTRANSFERASE"/>
    <property type="match status" value="1"/>
</dbReference>
<dbReference type="Proteomes" id="UP000648075">
    <property type="component" value="Unassembled WGS sequence"/>
</dbReference>
<dbReference type="InterPro" id="IPR050879">
    <property type="entry name" value="Acyltransferase_3"/>
</dbReference>
<evidence type="ECO:0000313" key="4">
    <source>
        <dbReference type="Proteomes" id="UP000648075"/>
    </source>
</evidence>
<evidence type="ECO:0000256" key="1">
    <source>
        <dbReference type="SAM" id="Phobius"/>
    </source>
</evidence>
<feature type="transmembrane region" description="Helical" evidence="1">
    <location>
        <begin position="67"/>
        <end position="86"/>
    </location>
</feature>
<feature type="domain" description="Acyltransferase 3" evidence="2">
    <location>
        <begin position="19"/>
        <end position="324"/>
    </location>
</feature>
<feature type="transmembrane region" description="Helical" evidence="1">
    <location>
        <begin position="227"/>
        <end position="244"/>
    </location>
</feature>
<evidence type="ECO:0000259" key="2">
    <source>
        <dbReference type="Pfam" id="PF01757"/>
    </source>
</evidence>
<keyword evidence="3" id="KW-0012">Acyltransferase</keyword>